<dbReference type="AlphaFoldDB" id="A0A1H8BNQ0"/>
<dbReference type="Proteomes" id="UP000199158">
    <property type="component" value="Unassembled WGS sequence"/>
</dbReference>
<dbReference type="RefSeq" id="WP_242943117.1">
    <property type="nucleotide sequence ID" value="NZ_FOCG01000001.1"/>
</dbReference>
<sequence length="164" mass="18830">MTNYLPCNLNGRSINVNVIPTVCNLKNMLVSLKKLNGDDAKLKQWEKRSYKAYCIEDIKDELLQSNSIDWKYILCEHILSKRTSELGANAIDIYLVAYVVNNYGLGKDKFFQYIRDSKISDKPGSAQAIWQVGKGDGVFLNILNENGSVRDWEFFKKWTGYKDS</sequence>
<gene>
    <name evidence="1" type="ORF">SAMN05216180_1981</name>
</gene>
<evidence type="ECO:0000313" key="2">
    <source>
        <dbReference type="Proteomes" id="UP000199158"/>
    </source>
</evidence>
<dbReference type="EMBL" id="FOCG01000001">
    <property type="protein sequence ID" value="SEM83754.1"/>
    <property type="molecule type" value="Genomic_DNA"/>
</dbReference>
<name>A0A1H8BNQ0_9FIRM</name>
<organism evidence="1 2">
    <name type="scientific">Hydrogenoanaerobacterium saccharovorans</name>
    <dbReference type="NCBI Taxonomy" id="474960"/>
    <lineage>
        <taxon>Bacteria</taxon>
        <taxon>Bacillati</taxon>
        <taxon>Bacillota</taxon>
        <taxon>Clostridia</taxon>
        <taxon>Eubacteriales</taxon>
        <taxon>Oscillospiraceae</taxon>
        <taxon>Hydrogenoanaerobacterium</taxon>
    </lineage>
</organism>
<reference evidence="1 2" key="1">
    <citation type="submission" date="2016-10" db="EMBL/GenBank/DDBJ databases">
        <authorList>
            <person name="de Groot N.N."/>
        </authorList>
    </citation>
    <scope>NUCLEOTIDE SEQUENCE [LARGE SCALE GENOMIC DNA]</scope>
    <source>
        <strain evidence="1 2">CGMCC 1.5070</strain>
    </source>
</reference>
<keyword evidence="2" id="KW-1185">Reference proteome</keyword>
<evidence type="ECO:0000313" key="1">
    <source>
        <dbReference type="EMBL" id="SEM83754.1"/>
    </source>
</evidence>
<proteinExistence type="predicted"/>
<accession>A0A1H8BNQ0</accession>
<protein>
    <submittedName>
        <fullName evidence="1">Uncharacterized protein</fullName>
    </submittedName>
</protein>